<reference evidence="2" key="2">
    <citation type="submission" date="2025-08" db="UniProtKB">
        <authorList>
            <consortium name="Ensembl"/>
        </authorList>
    </citation>
    <scope>IDENTIFICATION</scope>
</reference>
<reference evidence="2 3" key="1">
    <citation type="submission" date="2013-03" db="EMBL/GenBank/DDBJ databases">
        <authorList>
            <person name="Warren W."/>
            <person name="Wilson R.K."/>
        </authorList>
    </citation>
    <scope>NUCLEOTIDE SEQUENCE</scope>
</reference>
<evidence type="ECO:0000256" key="1">
    <source>
        <dbReference type="SAM" id="MobiDB-lite"/>
    </source>
</evidence>
<organism evidence="2 3">
    <name type="scientific">Macaca fascicularis</name>
    <name type="common">Crab-eating macaque</name>
    <name type="synonym">Cynomolgus monkey</name>
    <dbReference type="NCBI Taxonomy" id="9541"/>
    <lineage>
        <taxon>Eukaryota</taxon>
        <taxon>Metazoa</taxon>
        <taxon>Chordata</taxon>
        <taxon>Craniata</taxon>
        <taxon>Vertebrata</taxon>
        <taxon>Euteleostomi</taxon>
        <taxon>Mammalia</taxon>
        <taxon>Eutheria</taxon>
        <taxon>Euarchontoglires</taxon>
        <taxon>Primates</taxon>
        <taxon>Haplorrhini</taxon>
        <taxon>Catarrhini</taxon>
        <taxon>Cercopithecidae</taxon>
        <taxon>Cercopithecinae</taxon>
        <taxon>Macaca</taxon>
    </lineage>
</organism>
<gene>
    <name evidence="2" type="primary">DOC2A</name>
</gene>
<proteinExistence type="predicted"/>
<dbReference type="Bgee" id="ENSMFAG00000031217">
    <property type="expression patterns" value="Expressed in temporal lobe and 2 other cell types or tissues"/>
</dbReference>
<reference evidence="2" key="3">
    <citation type="submission" date="2025-09" db="UniProtKB">
        <authorList>
            <consortium name="Ensembl"/>
        </authorList>
    </citation>
    <scope>IDENTIFICATION</scope>
</reference>
<evidence type="ECO:0000313" key="2">
    <source>
        <dbReference type="Ensembl" id="ENSMFAP00000051820.1"/>
    </source>
</evidence>
<dbReference type="Ensembl" id="ENSMFAT00000101052.1">
    <property type="protein sequence ID" value="ENSMFAP00000051820.1"/>
    <property type="gene ID" value="ENSMFAG00000031217.2"/>
</dbReference>
<sequence length="71" mass="7532">LWGEEAGRAGVEQGWSTVFLSLHPTSRYLRPDAPWSSRHSPASASEARGALGQRSSVKGPGVGARKAMGDR</sequence>
<dbReference type="AlphaFoldDB" id="A0A7N9IBQ5"/>
<feature type="region of interest" description="Disordered" evidence="1">
    <location>
        <begin position="31"/>
        <end position="71"/>
    </location>
</feature>
<dbReference type="Proteomes" id="UP000233100">
    <property type="component" value="Chromosome 20"/>
</dbReference>
<dbReference type="GeneTree" id="ENSGT00940000159141"/>
<name>A0A7N9IBQ5_MACFA</name>
<accession>A0A7N9IBQ5</accession>
<evidence type="ECO:0000313" key="3">
    <source>
        <dbReference type="Proteomes" id="UP000233100"/>
    </source>
</evidence>
<keyword evidence="3" id="KW-1185">Reference proteome</keyword>
<protein>
    <submittedName>
        <fullName evidence="2">Double C2 domain alpha</fullName>
    </submittedName>
</protein>